<keyword evidence="6" id="KW-1185">Reference proteome</keyword>
<reference evidence="5 6" key="1">
    <citation type="journal article" date="2019" name="Int. J. Syst. Evol. Microbiol.">
        <title>The Global Catalogue of Microorganisms (GCM) 10K type strain sequencing project: providing services to taxonomists for standard genome sequencing and annotation.</title>
        <authorList>
            <consortium name="The Broad Institute Genomics Platform"/>
            <consortium name="The Broad Institute Genome Sequencing Center for Infectious Disease"/>
            <person name="Wu L."/>
            <person name="Ma J."/>
        </authorList>
    </citation>
    <scope>NUCLEOTIDE SEQUENCE [LARGE SCALE GENOMIC DNA]</scope>
    <source>
        <strain evidence="5 6">PSR21</strain>
    </source>
</reference>
<gene>
    <name evidence="5" type="ORF">ACFQPE_04780</name>
</gene>
<dbReference type="InterPro" id="IPR018905">
    <property type="entry name" value="A-galactase_NEW3"/>
</dbReference>
<accession>A0ABD6A6W4</accession>
<dbReference type="Proteomes" id="UP001596547">
    <property type="component" value="Unassembled WGS sequence"/>
</dbReference>
<dbReference type="Gene3D" id="2.60.40.10">
    <property type="entry name" value="Immunoglobulins"/>
    <property type="match status" value="2"/>
</dbReference>
<dbReference type="PANTHER" id="PTHR35902">
    <property type="entry name" value="S-LAYER DOMAIN-LIKE PROTEIN-RELATED"/>
    <property type="match status" value="1"/>
</dbReference>
<evidence type="ECO:0000256" key="1">
    <source>
        <dbReference type="SAM" id="MobiDB-lite"/>
    </source>
</evidence>
<organism evidence="5 6">
    <name type="scientific">Halomarina halobia</name>
    <dbReference type="NCBI Taxonomy" id="3033386"/>
    <lineage>
        <taxon>Archaea</taxon>
        <taxon>Methanobacteriati</taxon>
        <taxon>Methanobacteriota</taxon>
        <taxon>Stenosarchaea group</taxon>
        <taxon>Halobacteria</taxon>
        <taxon>Halobacteriales</taxon>
        <taxon>Natronomonadaceae</taxon>
        <taxon>Halomarina</taxon>
    </lineage>
</organism>
<evidence type="ECO:0000259" key="3">
    <source>
        <dbReference type="Pfam" id="PF07705"/>
    </source>
</evidence>
<protein>
    <submittedName>
        <fullName evidence="5">COG1361 S-layer family protein</fullName>
    </submittedName>
</protein>
<keyword evidence="2" id="KW-1133">Transmembrane helix</keyword>
<name>A0ABD6A6W4_9EURY</name>
<sequence>MRRPLLLATVLVLSAVAVGVAPTAFGQEAPENGTNATAGTDGGAGAPPQPPAPSGPQAVPADLEIASASTSANAGGTGTVEVVVENDGEEDLSAVAVTLQSSNAALTFGGAPTARVYVGDLGASEEATIEAEASFAPSAENRSYAIDVTADYTDEAGNRGRAGPYAAGVTPGERQSFAIEDGNSTLRVGADGTLSGTIANAGPNDVEDAVLLLRERGGTVTATETEYALGDLAAGEEARFAYDLSVSDAASAGPRQFDLVVRYPTDDGSVTESAPLYVATNVSAERDAFAVESIRTNVSAGDSGEVRLRVTNAGDERVTDVSAKLFGDDPVSVDDSEAYVRALDPGESATLTFRVSVAGSALAKDYPVSLDFQYDDGDGDTRLSSTYRVPVEIERGEGGGVLWQRWLLGVGGLGALALGYLLVGRR</sequence>
<dbReference type="RefSeq" id="WP_276305508.1">
    <property type="nucleotide sequence ID" value="NZ_CP119992.1"/>
</dbReference>
<dbReference type="Pfam" id="PF10633">
    <property type="entry name" value="NPCBM_assoc"/>
    <property type="match status" value="1"/>
</dbReference>
<keyword evidence="2" id="KW-0812">Transmembrane</keyword>
<feature type="domain" description="CARDB" evidence="3">
    <location>
        <begin position="61"/>
        <end position="154"/>
    </location>
</feature>
<evidence type="ECO:0000313" key="6">
    <source>
        <dbReference type="Proteomes" id="UP001596547"/>
    </source>
</evidence>
<comment type="caution">
    <text evidence="5">The sequence shown here is derived from an EMBL/GenBank/DDBJ whole genome shotgun (WGS) entry which is preliminary data.</text>
</comment>
<feature type="domain" description="Alpha-galactosidase NEW3" evidence="4">
    <location>
        <begin position="299"/>
        <end position="373"/>
    </location>
</feature>
<dbReference type="EMBL" id="JBHTBF010000001">
    <property type="protein sequence ID" value="MFC7316110.1"/>
    <property type="molecule type" value="Genomic_DNA"/>
</dbReference>
<feature type="region of interest" description="Disordered" evidence="1">
    <location>
        <begin position="26"/>
        <end position="59"/>
    </location>
</feature>
<dbReference type="GeneID" id="79315092"/>
<evidence type="ECO:0000256" key="2">
    <source>
        <dbReference type="SAM" id="Phobius"/>
    </source>
</evidence>
<evidence type="ECO:0000259" key="4">
    <source>
        <dbReference type="Pfam" id="PF10633"/>
    </source>
</evidence>
<evidence type="ECO:0000313" key="5">
    <source>
        <dbReference type="EMBL" id="MFC7316110.1"/>
    </source>
</evidence>
<dbReference type="InterPro" id="IPR013783">
    <property type="entry name" value="Ig-like_fold"/>
</dbReference>
<dbReference type="InterPro" id="IPR011635">
    <property type="entry name" value="CARDB"/>
</dbReference>
<feature type="transmembrane region" description="Helical" evidence="2">
    <location>
        <begin position="403"/>
        <end position="423"/>
    </location>
</feature>
<proteinExistence type="predicted"/>
<keyword evidence="2" id="KW-0472">Membrane</keyword>
<dbReference type="Pfam" id="PF07705">
    <property type="entry name" value="CARDB"/>
    <property type="match status" value="1"/>
</dbReference>
<dbReference type="AlphaFoldDB" id="A0ABD6A6W4"/>
<dbReference type="PANTHER" id="PTHR35902:SF3">
    <property type="entry name" value="NPCBM-ASSOCIATED, NEW3 DOMAIN OF ALPHA-GALACTOSIDASE"/>
    <property type="match status" value="1"/>
</dbReference>